<evidence type="ECO:0000313" key="1">
    <source>
        <dbReference type="EMBL" id="KAK5827019.1"/>
    </source>
</evidence>
<gene>
    <name evidence="1" type="ORF">PVK06_021953</name>
</gene>
<protein>
    <submittedName>
        <fullName evidence="1">Uncharacterized protein</fullName>
    </submittedName>
</protein>
<sequence>MSVPPNKSLHHHFVPVTNLLQKLRLSPTRPENDLERTVWSSLSDLIFFIGDSFSSVSTLAFLFRIPQIR</sequence>
<dbReference type="Proteomes" id="UP001358586">
    <property type="component" value="Chromosome 6"/>
</dbReference>
<proteinExistence type="predicted"/>
<name>A0ABR0PS04_GOSAR</name>
<evidence type="ECO:0000313" key="2">
    <source>
        <dbReference type="Proteomes" id="UP001358586"/>
    </source>
</evidence>
<dbReference type="EMBL" id="JARKNE010000006">
    <property type="protein sequence ID" value="KAK5827019.1"/>
    <property type="molecule type" value="Genomic_DNA"/>
</dbReference>
<reference evidence="1 2" key="1">
    <citation type="submission" date="2023-03" db="EMBL/GenBank/DDBJ databases">
        <title>WGS of Gossypium arboreum.</title>
        <authorList>
            <person name="Yu D."/>
        </authorList>
    </citation>
    <scope>NUCLEOTIDE SEQUENCE [LARGE SCALE GENOMIC DNA]</scope>
    <source>
        <tissue evidence="1">Leaf</tissue>
    </source>
</reference>
<comment type="caution">
    <text evidence="1">The sequence shown here is derived from an EMBL/GenBank/DDBJ whole genome shotgun (WGS) entry which is preliminary data.</text>
</comment>
<organism evidence="1 2">
    <name type="scientific">Gossypium arboreum</name>
    <name type="common">Tree cotton</name>
    <name type="synonym">Gossypium nanking</name>
    <dbReference type="NCBI Taxonomy" id="29729"/>
    <lineage>
        <taxon>Eukaryota</taxon>
        <taxon>Viridiplantae</taxon>
        <taxon>Streptophyta</taxon>
        <taxon>Embryophyta</taxon>
        <taxon>Tracheophyta</taxon>
        <taxon>Spermatophyta</taxon>
        <taxon>Magnoliopsida</taxon>
        <taxon>eudicotyledons</taxon>
        <taxon>Gunneridae</taxon>
        <taxon>Pentapetalae</taxon>
        <taxon>rosids</taxon>
        <taxon>malvids</taxon>
        <taxon>Malvales</taxon>
        <taxon>Malvaceae</taxon>
        <taxon>Malvoideae</taxon>
        <taxon>Gossypium</taxon>
    </lineage>
</organism>
<accession>A0ABR0PS04</accession>
<keyword evidence="2" id="KW-1185">Reference proteome</keyword>